<dbReference type="InterPro" id="IPR050085">
    <property type="entry name" value="AGPR"/>
</dbReference>
<comment type="caution">
    <text evidence="9">The sequence shown here is derived from an EMBL/GenBank/DDBJ whole genome shotgun (WGS) entry which is preliminary data.</text>
</comment>
<reference evidence="9" key="1">
    <citation type="journal article" date="2021" name="Microorganisms">
        <title>Acidisoma silvae sp. nov. and Acidisomacellulosilytica sp. nov., Two Acidophilic Bacteria Isolated from Decaying Wood, Hydrolyzing Cellulose and Producing Poly-3-hydroxybutyrate.</title>
        <authorList>
            <person name="Mieszkin S."/>
            <person name="Pouder E."/>
            <person name="Uroz S."/>
            <person name="Simon-Colin C."/>
            <person name="Alain K."/>
        </authorList>
    </citation>
    <scope>NUCLEOTIDE SEQUENCE</scope>
    <source>
        <strain evidence="9">HW T2.11</strain>
    </source>
</reference>
<dbReference type="AlphaFoldDB" id="A0A964E025"/>
<evidence type="ECO:0000256" key="6">
    <source>
        <dbReference type="HAMAP-Rule" id="MF_01110"/>
    </source>
</evidence>
<dbReference type="GO" id="GO:0003942">
    <property type="term" value="F:N-acetyl-gamma-glutamyl-phosphate reductase activity"/>
    <property type="evidence" value="ECO:0007669"/>
    <property type="project" value="UniProtKB-UniRule"/>
</dbReference>
<comment type="catalytic activity">
    <reaction evidence="6">
        <text>N-acetyl-L-glutamate 5-semialdehyde + phosphate + NADP(+) = N-acetyl-L-glutamyl 5-phosphate + NADPH + H(+)</text>
        <dbReference type="Rhea" id="RHEA:21588"/>
        <dbReference type="ChEBI" id="CHEBI:15378"/>
        <dbReference type="ChEBI" id="CHEBI:29123"/>
        <dbReference type="ChEBI" id="CHEBI:43474"/>
        <dbReference type="ChEBI" id="CHEBI:57783"/>
        <dbReference type="ChEBI" id="CHEBI:57936"/>
        <dbReference type="ChEBI" id="CHEBI:58349"/>
        <dbReference type="EC" id="1.2.1.38"/>
    </reaction>
</comment>
<comment type="similarity">
    <text evidence="6">Belongs to the NAGSA dehydrogenase family. Type 2 subfamily.</text>
</comment>
<dbReference type="Pfam" id="PF01118">
    <property type="entry name" value="Semialdhyde_dh"/>
    <property type="match status" value="1"/>
</dbReference>
<evidence type="ECO:0000256" key="4">
    <source>
        <dbReference type="ARBA" id="ARBA00022857"/>
    </source>
</evidence>
<evidence type="ECO:0000313" key="10">
    <source>
        <dbReference type="Proteomes" id="UP000708298"/>
    </source>
</evidence>
<dbReference type="NCBIfam" id="TIGR01851">
    <property type="entry name" value="argC_other"/>
    <property type="match status" value="1"/>
</dbReference>
<reference evidence="9" key="2">
    <citation type="submission" date="2021-01" db="EMBL/GenBank/DDBJ databases">
        <authorList>
            <person name="Mieszkin S."/>
            <person name="Pouder E."/>
            <person name="Alain K."/>
        </authorList>
    </citation>
    <scope>NUCLEOTIDE SEQUENCE</scope>
    <source>
        <strain evidence="9">HW T2.11</strain>
    </source>
</reference>
<proteinExistence type="inferred from homology"/>
<keyword evidence="5 6" id="KW-0560">Oxidoreductase</keyword>
<dbReference type="Gene3D" id="3.30.360.10">
    <property type="entry name" value="Dihydrodipicolinate Reductase, domain 2"/>
    <property type="match status" value="1"/>
</dbReference>
<dbReference type="EMBL" id="JAESVB010000007">
    <property type="protein sequence ID" value="MCB8876722.1"/>
    <property type="molecule type" value="Genomic_DNA"/>
</dbReference>
<dbReference type="SUPFAM" id="SSF55347">
    <property type="entry name" value="Glyceraldehyde-3-phosphate dehydrogenase-like, C-terminal domain"/>
    <property type="match status" value="1"/>
</dbReference>
<keyword evidence="2 6" id="KW-0055">Arginine biosynthesis</keyword>
<dbReference type="InterPro" id="IPR058924">
    <property type="entry name" value="AGPR_dimerisation_dom"/>
</dbReference>
<keyword evidence="3 6" id="KW-0028">Amino-acid biosynthesis</keyword>
<dbReference type="InterPro" id="IPR000534">
    <property type="entry name" value="Semialdehyde_DH_NAD-bd"/>
</dbReference>
<dbReference type="GO" id="GO:0005737">
    <property type="term" value="C:cytoplasm"/>
    <property type="evidence" value="ECO:0007669"/>
    <property type="project" value="UniProtKB-SubCell"/>
</dbReference>
<feature type="domain" description="Semialdehyde dehydrogenase NAD-binding" evidence="8">
    <location>
        <begin position="36"/>
        <end position="140"/>
    </location>
</feature>
<dbReference type="SUPFAM" id="SSF51735">
    <property type="entry name" value="NAD(P)-binding Rossmann-fold domains"/>
    <property type="match status" value="1"/>
</dbReference>
<dbReference type="InterPro" id="IPR023013">
    <property type="entry name" value="AGPR_AS"/>
</dbReference>
<dbReference type="HAMAP" id="MF_01110">
    <property type="entry name" value="ArgC_type2"/>
    <property type="match status" value="1"/>
</dbReference>
<dbReference type="GO" id="GO:0006526">
    <property type="term" value="P:L-arginine biosynthetic process"/>
    <property type="evidence" value="ECO:0007669"/>
    <property type="project" value="UniProtKB-UniRule"/>
</dbReference>
<name>A0A964E025_9PROT</name>
<dbReference type="PANTHER" id="PTHR32338">
    <property type="entry name" value="N-ACETYL-GAMMA-GLUTAMYL-PHOSPHATE REDUCTASE, CHLOROPLASTIC-RELATED-RELATED"/>
    <property type="match status" value="1"/>
</dbReference>
<organism evidence="9 10">
    <name type="scientific">Acidisoma silvae</name>
    <dbReference type="NCBI Taxonomy" id="2802396"/>
    <lineage>
        <taxon>Bacteria</taxon>
        <taxon>Pseudomonadati</taxon>
        <taxon>Pseudomonadota</taxon>
        <taxon>Alphaproteobacteria</taxon>
        <taxon>Acetobacterales</taxon>
        <taxon>Acidocellaceae</taxon>
        <taxon>Acidisoma</taxon>
    </lineage>
</organism>
<dbReference type="Proteomes" id="UP000708298">
    <property type="component" value="Unassembled WGS sequence"/>
</dbReference>
<dbReference type="Pfam" id="PF22698">
    <property type="entry name" value="Semialdhyde_dhC_1"/>
    <property type="match status" value="1"/>
</dbReference>
<accession>A0A964E025</accession>
<dbReference type="Gene3D" id="3.40.50.720">
    <property type="entry name" value="NAD(P)-binding Rossmann-like Domain"/>
    <property type="match status" value="1"/>
</dbReference>
<comment type="pathway">
    <text evidence="6">Amino-acid biosynthesis; L-arginine biosynthesis; N(2)-acetyl-L-ornithine from L-glutamate: step 3/4.</text>
</comment>
<comment type="function">
    <text evidence="6">Catalyzes the NADPH-dependent reduction of N-acetyl-5-glutamyl phosphate to yield N-acetyl-L-glutamate 5-semialdehyde.</text>
</comment>
<evidence type="ECO:0000313" key="9">
    <source>
        <dbReference type="EMBL" id="MCB8876722.1"/>
    </source>
</evidence>
<evidence type="ECO:0000259" key="8">
    <source>
        <dbReference type="SMART" id="SM00859"/>
    </source>
</evidence>
<evidence type="ECO:0000256" key="3">
    <source>
        <dbReference type="ARBA" id="ARBA00022605"/>
    </source>
</evidence>
<feature type="active site" evidence="6 7">
    <location>
        <position position="151"/>
    </location>
</feature>
<evidence type="ECO:0000256" key="7">
    <source>
        <dbReference type="PROSITE-ProRule" id="PRU10010"/>
    </source>
</evidence>
<dbReference type="InterPro" id="IPR036291">
    <property type="entry name" value="NAD(P)-bd_dom_sf"/>
</dbReference>
<keyword evidence="4 6" id="KW-0521">NADP</keyword>
<dbReference type="EC" id="1.2.1.38" evidence="6"/>
<protein>
    <recommendedName>
        <fullName evidence="6">N-acetyl-gamma-glutamyl-phosphate reductase</fullName>
        <shortName evidence="6">AGPR</shortName>
        <ecNumber evidence="6">1.2.1.38</ecNumber>
    </recommendedName>
    <alternativeName>
        <fullName evidence="6">N-acetyl-glutamate semialdehyde dehydrogenase</fullName>
        <shortName evidence="6">NAGSA dehydrogenase</shortName>
    </alternativeName>
</protein>
<gene>
    <name evidence="6 9" type="primary">argC</name>
    <name evidence="9" type="ORF">ASILVAE211_16140</name>
</gene>
<dbReference type="PROSITE" id="PS01224">
    <property type="entry name" value="ARGC"/>
    <property type="match status" value="1"/>
</dbReference>
<sequence>MVRLRLAVASSSASVDRPVGTHSSGADGIQESVVPTIFIDGEAGTTGLGIRQRLTGLSSVRLLSIPDADRKNPAERQKRMADADLIILCLPDAASREAVALAAALGPDAPRVLDASTAYRIDPDWVFGFPELTAGQADKIRAASHVSNPGCYSTGAIALLRPLVEAGKIAPHTPLTINAISGYSGGGKSMIEAHEAEGGPAFELYALGLAHKHVPEIEIQAGLSRPPVFVPSVGHFRQGMLVSIPLHLDTLPRCPSAVELTEVLAAHYADAPEIAVSSEPLGTLQPEALNDTNRLSLHVFTNEARRHALLVARLDNLGKGASGAAVQNVRLMLGLDG</sequence>
<evidence type="ECO:0000256" key="5">
    <source>
        <dbReference type="ARBA" id="ARBA00023002"/>
    </source>
</evidence>
<dbReference type="SMART" id="SM00859">
    <property type="entry name" value="Semialdhyde_dh"/>
    <property type="match status" value="1"/>
</dbReference>
<keyword evidence="10" id="KW-1185">Reference proteome</keyword>
<evidence type="ECO:0000256" key="2">
    <source>
        <dbReference type="ARBA" id="ARBA00022571"/>
    </source>
</evidence>
<comment type="subcellular location">
    <subcellularLocation>
        <location evidence="6">Cytoplasm</location>
    </subcellularLocation>
</comment>
<keyword evidence="1 6" id="KW-0963">Cytoplasm</keyword>
<dbReference type="InterPro" id="IPR010136">
    <property type="entry name" value="AGPR_type-2"/>
</dbReference>
<evidence type="ECO:0000256" key="1">
    <source>
        <dbReference type="ARBA" id="ARBA00022490"/>
    </source>
</evidence>
<dbReference type="CDD" id="cd23935">
    <property type="entry name" value="AGPR_2_C"/>
    <property type="match status" value="1"/>
</dbReference>
<dbReference type="PANTHER" id="PTHR32338:SF10">
    <property type="entry name" value="N-ACETYL-GAMMA-GLUTAMYL-PHOSPHATE REDUCTASE, CHLOROPLASTIC-RELATED"/>
    <property type="match status" value="1"/>
</dbReference>
<dbReference type="GO" id="GO:0051287">
    <property type="term" value="F:NAD binding"/>
    <property type="evidence" value="ECO:0007669"/>
    <property type="project" value="InterPro"/>
</dbReference>